<dbReference type="PANTHER" id="PTHR30575:SF0">
    <property type="entry name" value="XAA-ARG DIPEPTIDASE"/>
    <property type="match status" value="1"/>
</dbReference>
<sequence length="301" mass="32471">MDQYKCCACQAIEQQEAGLHALSKRIWAYAEVGKREVKTAKTLTRFLKKNNFKITKKLKGLPTAFMAEFGESEVGGARRPNIAIICQFDAVKGKGHVNGYNLVAEVAVATALGIQEAIKAASTPIGKITLIGCPNSAGGGVITLLNRKAFKGFDMALGAIPGPRTEWSPVCLGMKMFKATYKCLEGTPTNQLLPGSPKDAVVLAQLNVQTIQEHLSQGSSVAGTVQAHRYAVAMSKALAMSAIDMLNSPEMLAHACAELREELVRNKTVPFMPPSLQQRQNVYKIRTAVPADTNTGWSTQH</sequence>
<dbReference type="SUPFAM" id="SSF53187">
    <property type="entry name" value="Zn-dependent exopeptidases"/>
    <property type="match status" value="1"/>
</dbReference>
<dbReference type="GeneID" id="101860613"/>
<evidence type="ECO:0000313" key="1">
    <source>
        <dbReference type="Proteomes" id="UP000694888"/>
    </source>
</evidence>
<evidence type="ECO:0000313" key="2">
    <source>
        <dbReference type="RefSeq" id="XP_035828702.1"/>
    </source>
</evidence>
<keyword evidence="1" id="KW-1185">Reference proteome</keyword>
<dbReference type="RefSeq" id="XP_035828702.1">
    <property type="nucleotide sequence ID" value="XM_035972809.1"/>
</dbReference>
<gene>
    <name evidence="2" type="primary">LOC101860613</name>
</gene>
<accession>A0ABM1W209</accession>
<name>A0ABM1W209_APLCA</name>
<dbReference type="Proteomes" id="UP000694888">
    <property type="component" value="Unplaced"/>
</dbReference>
<organism evidence="1 2">
    <name type="scientific">Aplysia californica</name>
    <name type="common">California sea hare</name>
    <dbReference type="NCBI Taxonomy" id="6500"/>
    <lineage>
        <taxon>Eukaryota</taxon>
        <taxon>Metazoa</taxon>
        <taxon>Spiralia</taxon>
        <taxon>Lophotrochozoa</taxon>
        <taxon>Mollusca</taxon>
        <taxon>Gastropoda</taxon>
        <taxon>Heterobranchia</taxon>
        <taxon>Euthyneura</taxon>
        <taxon>Tectipleura</taxon>
        <taxon>Aplysiida</taxon>
        <taxon>Aplysioidea</taxon>
        <taxon>Aplysiidae</taxon>
        <taxon>Aplysia</taxon>
    </lineage>
</organism>
<protein>
    <submittedName>
        <fullName evidence="2">Peptidase M20 domain-containing protein 2</fullName>
    </submittedName>
</protein>
<dbReference type="PANTHER" id="PTHR30575">
    <property type="entry name" value="PEPTIDASE M20"/>
    <property type="match status" value="1"/>
</dbReference>
<reference evidence="2" key="1">
    <citation type="submission" date="2025-08" db="UniProtKB">
        <authorList>
            <consortium name="RefSeq"/>
        </authorList>
    </citation>
    <scope>IDENTIFICATION</scope>
</reference>
<dbReference type="InterPro" id="IPR052030">
    <property type="entry name" value="Peptidase_M20/M20A_hydrolases"/>
</dbReference>
<dbReference type="Gene3D" id="3.40.630.10">
    <property type="entry name" value="Zn peptidases"/>
    <property type="match status" value="1"/>
</dbReference>
<proteinExistence type="predicted"/>